<name>A0ABV6AL40_9HYPH</name>
<sequence>MKIRSWLLVEPSADIAKIRDAGADRIVVDLAASVDDWKAVAGFCTAWAEIEVHRPPAFLLPPFSSGRTEAAAELAVRCGANHVFLAGARNGAEVQRLDVVLRVEELRSGRPPAATAIVALADDAGVLAAMSFERCSRRLSGLCWEAHLDVRSDASRLARATIGLAASAAGVIALDSLSGTGDEAAFRKECLAARENGFTGKLCRDLRQIPIVNRIFVDYPAEPAGRDISKTSAPPSA</sequence>
<evidence type="ECO:0000313" key="1">
    <source>
        <dbReference type="EMBL" id="MFB9950799.1"/>
    </source>
</evidence>
<dbReference type="SUPFAM" id="SSF51621">
    <property type="entry name" value="Phosphoenolpyruvate/pyruvate domain"/>
    <property type="match status" value="1"/>
</dbReference>
<keyword evidence="2" id="KW-1185">Reference proteome</keyword>
<proteinExistence type="predicted"/>
<reference evidence="1 2" key="1">
    <citation type="submission" date="2024-09" db="EMBL/GenBank/DDBJ databases">
        <authorList>
            <person name="Sun Q."/>
            <person name="Mori K."/>
        </authorList>
    </citation>
    <scope>NUCLEOTIDE SEQUENCE [LARGE SCALE GENOMIC DNA]</scope>
    <source>
        <strain evidence="1 2">TBRC 4938</strain>
    </source>
</reference>
<dbReference type="RefSeq" id="WP_377263484.1">
    <property type="nucleotide sequence ID" value="NZ_JBHMAA010000020.1"/>
</dbReference>
<dbReference type="EMBL" id="JBHMAA010000020">
    <property type="protein sequence ID" value="MFB9950799.1"/>
    <property type="molecule type" value="Genomic_DNA"/>
</dbReference>
<dbReference type="InterPro" id="IPR015813">
    <property type="entry name" value="Pyrv/PenolPyrv_kinase-like_dom"/>
</dbReference>
<accession>A0ABV6AL40</accession>
<dbReference type="Gene3D" id="3.20.20.60">
    <property type="entry name" value="Phosphoenolpyruvate-binding domains"/>
    <property type="match status" value="1"/>
</dbReference>
<dbReference type="Proteomes" id="UP001589692">
    <property type="component" value="Unassembled WGS sequence"/>
</dbReference>
<evidence type="ECO:0000313" key="2">
    <source>
        <dbReference type="Proteomes" id="UP001589692"/>
    </source>
</evidence>
<evidence type="ECO:0008006" key="3">
    <source>
        <dbReference type="Google" id="ProtNLM"/>
    </source>
</evidence>
<gene>
    <name evidence="1" type="ORF">ACFFP0_18260</name>
</gene>
<dbReference type="InterPro" id="IPR040442">
    <property type="entry name" value="Pyrv_kinase-like_dom_sf"/>
</dbReference>
<comment type="caution">
    <text evidence="1">The sequence shown here is derived from an EMBL/GenBank/DDBJ whole genome shotgun (WGS) entry which is preliminary data.</text>
</comment>
<organism evidence="1 2">
    <name type="scientific">Rhizobium puerariae</name>
    <dbReference type="NCBI Taxonomy" id="1585791"/>
    <lineage>
        <taxon>Bacteria</taxon>
        <taxon>Pseudomonadati</taxon>
        <taxon>Pseudomonadota</taxon>
        <taxon>Alphaproteobacteria</taxon>
        <taxon>Hyphomicrobiales</taxon>
        <taxon>Rhizobiaceae</taxon>
        <taxon>Rhizobium/Agrobacterium group</taxon>
        <taxon>Rhizobium</taxon>
    </lineage>
</organism>
<protein>
    <recommendedName>
        <fullName evidence="3">HpcH/HpaI aldolase/citrate lyase domain-containing protein</fullName>
    </recommendedName>
</protein>